<organism evidence="2 3">
    <name type="scientific">Nematostella vectensis</name>
    <name type="common">Starlet sea anemone</name>
    <dbReference type="NCBI Taxonomy" id="45351"/>
    <lineage>
        <taxon>Eukaryota</taxon>
        <taxon>Metazoa</taxon>
        <taxon>Cnidaria</taxon>
        <taxon>Anthozoa</taxon>
        <taxon>Hexacorallia</taxon>
        <taxon>Actiniaria</taxon>
        <taxon>Edwardsiidae</taxon>
        <taxon>Nematostella</taxon>
    </lineage>
</organism>
<dbReference type="InterPro" id="IPR036423">
    <property type="entry name" value="SOD-like_Cu/Zn_dom_sf"/>
</dbReference>
<proteinExistence type="predicted"/>
<dbReference type="HOGENOM" id="CLU_056632_4_2_1"/>
<dbReference type="InterPro" id="IPR001424">
    <property type="entry name" value="SOD_Cu_Zn_dom"/>
</dbReference>
<dbReference type="Pfam" id="PF00080">
    <property type="entry name" value="Sod_Cu"/>
    <property type="match status" value="1"/>
</dbReference>
<dbReference type="GO" id="GO:0019430">
    <property type="term" value="P:removal of superoxide radicals"/>
    <property type="evidence" value="ECO:0000318"/>
    <property type="project" value="GO_Central"/>
</dbReference>
<name>A7RX84_NEMVE</name>
<dbReference type="GO" id="GO:0005507">
    <property type="term" value="F:copper ion binding"/>
    <property type="evidence" value="ECO:0000318"/>
    <property type="project" value="GO_Central"/>
</dbReference>
<evidence type="ECO:0000313" key="3">
    <source>
        <dbReference type="Proteomes" id="UP000001593"/>
    </source>
</evidence>
<protein>
    <recommendedName>
        <fullName evidence="1">Superoxide dismutase copper/zinc binding domain-containing protein</fullName>
    </recommendedName>
</protein>
<keyword evidence="3" id="KW-1185">Reference proteome</keyword>
<dbReference type="eggNOG" id="KOG0441">
    <property type="taxonomic scope" value="Eukaryota"/>
</dbReference>
<dbReference type="PROSITE" id="PS00332">
    <property type="entry name" value="SOD_CU_ZN_2"/>
    <property type="match status" value="1"/>
</dbReference>
<dbReference type="InParanoid" id="A7RX84"/>
<dbReference type="Proteomes" id="UP000001593">
    <property type="component" value="Unassembled WGS sequence"/>
</dbReference>
<sequence length="126" mass="13709">INVRLRGVPPLTVHGFHIHKSGDIITKGCQSAKGHFNPYGKTHAGPRKRDRHVGDLGNVWSDYHGNVRTSFFDHMVSLYGPDSVIGRSIVLHAERDDLGRGIGEYRTGSLATGNAGARLACCVIVH</sequence>
<accession>A7RX84</accession>
<evidence type="ECO:0000313" key="2">
    <source>
        <dbReference type="EMBL" id="EDO43919.1"/>
    </source>
</evidence>
<dbReference type="CDD" id="cd00305">
    <property type="entry name" value="Cu-Zn_Superoxide_Dismutase"/>
    <property type="match status" value="1"/>
</dbReference>
<dbReference type="GO" id="GO:0004784">
    <property type="term" value="F:superoxide dismutase activity"/>
    <property type="evidence" value="ECO:0000318"/>
    <property type="project" value="GO_Central"/>
</dbReference>
<dbReference type="PANTHER" id="PTHR10003">
    <property type="entry name" value="SUPEROXIDE DISMUTASE CU-ZN -RELATED"/>
    <property type="match status" value="1"/>
</dbReference>
<dbReference type="Gene3D" id="2.60.40.200">
    <property type="entry name" value="Superoxide dismutase, copper/zinc binding domain"/>
    <property type="match status" value="1"/>
</dbReference>
<evidence type="ECO:0000259" key="1">
    <source>
        <dbReference type="Pfam" id="PF00080"/>
    </source>
</evidence>
<dbReference type="EMBL" id="DS469549">
    <property type="protein sequence ID" value="EDO43919.1"/>
    <property type="molecule type" value="Genomic_DNA"/>
</dbReference>
<reference evidence="2 3" key="1">
    <citation type="journal article" date="2007" name="Science">
        <title>Sea anemone genome reveals ancestral eumetazoan gene repertoire and genomic organization.</title>
        <authorList>
            <person name="Putnam N.H."/>
            <person name="Srivastava M."/>
            <person name="Hellsten U."/>
            <person name="Dirks B."/>
            <person name="Chapman J."/>
            <person name="Salamov A."/>
            <person name="Terry A."/>
            <person name="Shapiro H."/>
            <person name="Lindquist E."/>
            <person name="Kapitonov V.V."/>
            <person name="Jurka J."/>
            <person name="Genikhovich G."/>
            <person name="Grigoriev I.V."/>
            <person name="Lucas S.M."/>
            <person name="Steele R.E."/>
            <person name="Finnerty J.R."/>
            <person name="Technau U."/>
            <person name="Martindale M.Q."/>
            <person name="Rokhsar D.S."/>
        </authorList>
    </citation>
    <scope>NUCLEOTIDE SEQUENCE [LARGE SCALE GENOMIC DNA]</scope>
    <source>
        <strain evidence="3">CH2 X CH6</strain>
    </source>
</reference>
<dbReference type="PRINTS" id="PR00068">
    <property type="entry name" value="CUZNDISMTASE"/>
</dbReference>
<gene>
    <name evidence="2" type="ORF">NEMVEDRAFT_v1g3582</name>
</gene>
<dbReference type="SUPFAM" id="SSF49329">
    <property type="entry name" value="Cu,Zn superoxide dismutase-like"/>
    <property type="match status" value="1"/>
</dbReference>
<dbReference type="AlphaFoldDB" id="A7RX84"/>
<dbReference type="PhylomeDB" id="A7RX84"/>
<feature type="non-terminal residue" evidence="2">
    <location>
        <position position="1"/>
    </location>
</feature>
<feature type="non-terminal residue" evidence="2">
    <location>
        <position position="126"/>
    </location>
</feature>
<dbReference type="KEGG" id="nve:5515881"/>
<dbReference type="InterPro" id="IPR024134">
    <property type="entry name" value="SOD_Cu/Zn_/chaperone"/>
</dbReference>
<dbReference type="OMA" id="YGKTHAG"/>
<feature type="domain" description="Superoxide dismutase copper/zinc binding" evidence="1">
    <location>
        <begin position="1"/>
        <end position="124"/>
    </location>
</feature>
<dbReference type="InterPro" id="IPR018152">
    <property type="entry name" value="SOD_Cu/Zn_BS"/>
</dbReference>
<dbReference type="STRING" id="45351.A7RX84"/>